<feature type="region of interest" description="Disordered" evidence="1">
    <location>
        <begin position="47"/>
        <end position="88"/>
    </location>
</feature>
<dbReference type="InterPro" id="IPR027408">
    <property type="entry name" value="PNPase/RNase_PH_dom_sf"/>
</dbReference>
<dbReference type="EMBL" id="BARS01005557">
    <property type="protein sequence ID" value="GAF75235.1"/>
    <property type="molecule type" value="Genomic_DNA"/>
</dbReference>
<dbReference type="SUPFAM" id="SSF55666">
    <property type="entry name" value="Ribonuclease PH domain 2-like"/>
    <property type="match status" value="1"/>
</dbReference>
<reference evidence="2" key="1">
    <citation type="journal article" date="2014" name="Front. Microbiol.">
        <title>High frequency of phylogenetically diverse reductive dehalogenase-homologous genes in deep subseafloor sedimentary metagenomes.</title>
        <authorList>
            <person name="Kawai M."/>
            <person name="Futagami T."/>
            <person name="Toyoda A."/>
            <person name="Takaki Y."/>
            <person name="Nishi S."/>
            <person name="Hori S."/>
            <person name="Arai W."/>
            <person name="Tsubouchi T."/>
            <person name="Morono Y."/>
            <person name="Uchiyama I."/>
            <person name="Ito T."/>
            <person name="Fujiyama A."/>
            <person name="Inagaki F."/>
            <person name="Takami H."/>
        </authorList>
    </citation>
    <scope>NUCLEOTIDE SEQUENCE</scope>
    <source>
        <strain evidence="2">Expedition CK06-06</strain>
    </source>
</reference>
<name>X0TGL9_9ZZZZ</name>
<evidence type="ECO:0000313" key="2">
    <source>
        <dbReference type="EMBL" id="GAF75235.1"/>
    </source>
</evidence>
<comment type="caution">
    <text evidence="2">The sequence shown here is derived from an EMBL/GenBank/DDBJ whole genome shotgun (WGS) entry which is preliminary data.</text>
</comment>
<evidence type="ECO:0000256" key="1">
    <source>
        <dbReference type="SAM" id="MobiDB-lite"/>
    </source>
</evidence>
<protein>
    <submittedName>
        <fullName evidence="2">Uncharacterized protein</fullName>
    </submittedName>
</protein>
<gene>
    <name evidence="2" type="ORF">S01H1_10904</name>
</gene>
<dbReference type="InterPro" id="IPR036345">
    <property type="entry name" value="ExoRNase_PH_dom2_sf"/>
</dbReference>
<accession>X0TGL9</accession>
<proteinExistence type="predicted"/>
<organism evidence="2">
    <name type="scientific">marine sediment metagenome</name>
    <dbReference type="NCBI Taxonomy" id="412755"/>
    <lineage>
        <taxon>unclassified sequences</taxon>
        <taxon>metagenomes</taxon>
        <taxon>ecological metagenomes</taxon>
    </lineage>
</organism>
<dbReference type="Gene3D" id="3.30.230.70">
    <property type="entry name" value="GHMP Kinase, N-terminal domain"/>
    <property type="match status" value="1"/>
</dbReference>
<sequence length="88" mass="10024">RDKKITLLQLDGTFTPDEFDEAITLGIDGAEQIYQLQREALVKKYADIRQEVDPEPSEDKEDEEDTDDNENDDVTTDAEESANDSEED</sequence>
<feature type="compositionally biased region" description="Acidic residues" evidence="1">
    <location>
        <begin position="53"/>
        <end position="88"/>
    </location>
</feature>
<dbReference type="AlphaFoldDB" id="X0TGL9"/>
<feature type="non-terminal residue" evidence="2">
    <location>
        <position position="1"/>
    </location>
</feature>